<keyword evidence="2" id="KW-1185">Reference proteome</keyword>
<proteinExistence type="predicted"/>
<protein>
    <submittedName>
        <fullName evidence="1">Sialic acid-specific 9-O-acetylesterase</fullName>
    </submittedName>
</protein>
<dbReference type="Proteomes" id="UP000487882">
    <property type="component" value="Unassembled WGS sequence"/>
</dbReference>
<dbReference type="AlphaFoldDB" id="A0A7K1J5N6"/>
<gene>
    <name evidence="1" type="ORF">GSD1FS_1245</name>
</gene>
<reference evidence="1 2" key="1">
    <citation type="submission" date="2019-09" db="EMBL/GenBank/DDBJ databases">
        <title>Bifidobacterium canis sp. nov., isolated from the digestive tract of German Shepherd dog puppy.</title>
        <authorList>
            <person name="Bunesova V."/>
        </authorList>
    </citation>
    <scope>NUCLEOTIDE SEQUENCE [LARGE SCALE GENOMIC DNA]</scope>
    <source>
        <strain evidence="1 2">GSD1FS</strain>
    </source>
</reference>
<accession>A0A7K1J5N6</accession>
<comment type="caution">
    <text evidence="1">The sequence shown here is derived from an EMBL/GenBank/DDBJ whole genome shotgun (WGS) entry which is preliminary data.</text>
</comment>
<sequence>MRMKRFFWVMIGVLVAAALVIAGVWGYNVLQGRSTVQKQLVNGLSIELPEYYAAGMVLQRDRSLKISGAIARQNNQHADTGAGIQMQVKLERDGEQPVAVDAHINGDSFEVTLPAMSGSVTGGTLLFLVNNTVVKKISPVYVGDVFLAAGQSNMEMNYNQYFSTPTLRTRNMGESYTLANLPHLVNDPSIHFLVCTRSASLSHYPLIEQNRDGWLTATAQNSEYLGYLPQLFAAQLTKKIRISQWALFKRLGEEQPLTVTLREATFTTAISRRSKVCS</sequence>
<organism evidence="1 2">
    <name type="scientific">Bifidobacterium canis</name>
    <dbReference type="NCBI Taxonomy" id="2610880"/>
    <lineage>
        <taxon>Bacteria</taxon>
        <taxon>Bacillati</taxon>
        <taxon>Actinomycetota</taxon>
        <taxon>Actinomycetes</taxon>
        <taxon>Bifidobacteriales</taxon>
        <taxon>Bifidobacteriaceae</taxon>
        <taxon>Bifidobacterium</taxon>
    </lineage>
</organism>
<dbReference type="EMBL" id="WNLP01000005">
    <property type="protein sequence ID" value="MUH59902.1"/>
    <property type="molecule type" value="Genomic_DNA"/>
</dbReference>
<evidence type="ECO:0000313" key="2">
    <source>
        <dbReference type="Proteomes" id="UP000487882"/>
    </source>
</evidence>
<name>A0A7K1J5N6_9BIFI</name>
<evidence type="ECO:0000313" key="1">
    <source>
        <dbReference type="EMBL" id="MUH59902.1"/>
    </source>
</evidence>
<dbReference type="SUPFAM" id="SSF52266">
    <property type="entry name" value="SGNH hydrolase"/>
    <property type="match status" value="1"/>
</dbReference>